<name>A0A2N6NZU3_BEABA</name>
<protein>
    <submittedName>
        <fullName evidence="2">Uncharacterized protein</fullName>
    </submittedName>
</protein>
<comment type="caution">
    <text evidence="2">The sequence shown here is derived from an EMBL/GenBank/DDBJ whole genome shotgun (WGS) entry which is preliminary data.</text>
</comment>
<feature type="region of interest" description="Disordered" evidence="1">
    <location>
        <begin position="46"/>
        <end position="76"/>
    </location>
</feature>
<proteinExistence type="predicted"/>
<dbReference type="EMBL" id="MRVG01000001">
    <property type="protein sequence ID" value="PMB72799.1"/>
    <property type="molecule type" value="Genomic_DNA"/>
</dbReference>
<reference evidence="2 3" key="1">
    <citation type="journal article" date="2016" name="Appl. Microbiol. Biotechnol.">
        <title>Characterization of T-DNA insertion mutants with decreased virulence in the entomopathogenic fungus Beauveria bassiana JEF-007.</title>
        <authorList>
            <person name="Kim S."/>
            <person name="Lee S.J."/>
            <person name="Nai Y.S."/>
            <person name="Yu J.S."/>
            <person name="Lee M.R."/>
            <person name="Yang Y.T."/>
            <person name="Kim J.S."/>
        </authorList>
    </citation>
    <scope>NUCLEOTIDE SEQUENCE [LARGE SCALE GENOMIC DNA]</scope>
    <source>
        <strain evidence="2 3">JEF-007</strain>
    </source>
</reference>
<sequence length="493" mass="52770">MASQSSGDVEILVHVAAPSRVSDDATYRRLAQAYLSFAPDHRARVSSIPCSPEAEPQPQPPFRQSQPGEAGSIVLPSFCPDEQDMSFAGALDNRHSPRIIITGKARPTTPPRVALPDDNVTTTTVPQLLPSQVADSYPMPDCDLFNVTPTRVLQRYMGGSRQPDLAPAIQAPMSSPTLSSDAGGGGGGGDGADKNIQTEVQATAVNTSLISASDPNSSQENRKQRQDTIPVTPLVEGASRKRKAVGSEDVHDASALDVTHISSSDTSSASCLRRAESAPLPSKCLRPLASDSAATTVRLARHASETTHHQPHPPHGTPPPPPLPQPPPPPSCSLPLSYDALSQIPSSCPSSSLSARPPSPPIGIDRLDLSSLVSAKLAKLARDLSSRYRPLLRRSAALDPLERGHWRVDCRRWTPTLRADAWAFLASYIRSGLAGWGVWCRRDPGGCELKLYGWAHVAKHTYLLLYLASGRQIKTTGAQWFDAEGKVAIEIVP</sequence>
<dbReference type="Proteomes" id="UP000235728">
    <property type="component" value="Unassembled WGS sequence"/>
</dbReference>
<feature type="region of interest" description="Disordered" evidence="1">
    <location>
        <begin position="301"/>
        <end position="336"/>
    </location>
</feature>
<feature type="compositionally biased region" description="Pro residues" evidence="1">
    <location>
        <begin position="313"/>
        <end position="332"/>
    </location>
</feature>
<dbReference type="OMA" id="WGVWCRR"/>
<evidence type="ECO:0000256" key="1">
    <source>
        <dbReference type="SAM" id="MobiDB-lite"/>
    </source>
</evidence>
<evidence type="ECO:0000313" key="3">
    <source>
        <dbReference type="Proteomes" id="UP000235728"/>
    </source>
</evidence>
<dbReference type="AlphaFoldDB" id="A0A2N6NZU3"/>
<organism evidence="2 3">
    <name type="scientific">Beauveria bassiana</name>
    <name type="common">White muscardine disease fungus</name>
    <name type="synonym">Tritirachium shiotae</name>
    <dbReference type="NCBI Taxonomy" id="176275"/>
    <lineage>
        <taxon>Eukaryota</taxon>
        <taxon>Fungi</taxon>
        <taxon>Dikarya</taxon>
        <taxon>Ascomycota</taxon>
        <taxon>Pezizomycotina</taxon>
        <taxon>Sordariomycetes</taxon>
        <taxon>Hypocreomycetidae</taxon>
        <taxon>Hypocreales</taxon>
        <taxon>Cordycipitaceae</taxon>
        <taxon>Beauveria</taxon>
    </lineage>
</organism>
<evidence type="ECO:0000313" key="2">
    <source>
        <dbReference type="EMBL" id="PMB72799.1"/>
    </source>
</evidence>
<feature type="region of interest" description="Disordered" evidence="1">
    <location>
        <begin position="161"/>
        <end position="194"/>
    </location>
</feature>
<accession>A0A2N6NZU3</accession>
<feature type="compositionally biased region" description="Polar residues" evidence="1">
    <location>
        <begin position="208"/>
        <end position="219"/>
    </location>
</feature>
<gene>
    <name evidence="2" type="ORF">BM221_000216</name>
</gene>
<feature type="region of interest" description="Disordered" evidence="1">
    <location>
        <begin position="208"/>
        <end position="250"/>
    </location>
</feature>